<sequence length="236" mass="25559">MVSNMSRALRRSQQPATVPTTESPVGNGTAPDRRASATARPEAARLATWLPMVATLSVGVVVLAATVLAARWFDEPIATFTRDVQDYAGVPWYAGAVNTFNIMAWTVLTTLNLTVAWLERTDRRRLIVFGAFTLLLLVDDAFLLHEAVGPENGIPQVLFLGLYGLMGAALLVGFARAPRTGRSLAFLTGGTLLAISVFTDEFVRGRFLIEDGTKLLGCLVWIAVPLLSLRRPHLPG</sequence>
<keyword evidence="2" id="KW-0472">Membrane</keyword>
<proteinExistence type="predicted"/>
<dbReference type="EMBL" id="OBDO01000009">
    <property type="protein sequence ID" value="SNX98039.1"/>
    <property type="molecule type" value="Genomic_DNA"/>
</dbReference>
<name>A0A285EFZ1_9ACTN</name>
<evidence type="ECO:0000313" key="3">
    <source>
        <dbReference type="EMBL" id="SNX98039.1"/>
    </source>
</evidence>
<keyword evidence="2" id="KW-1133">Transmembrane helix</keyword>
<feature type="compositionally biased region" description="Polar residues" evidence="1">
    <location>
        <begin position="1"/>
        <end position="26"/>
    </location>
</feature>
<feature type="transmembrane region" description="Helical" evidence="2">
    <location>
        <begin position="92"/>
        <end position="114"/>
    </location>
</feature>
<evidence type="ECO:0008006" key="5">
    <source>
        <dbReference type="Google" id="ProtNLM"/>
    </source>
</evidence>
<feature type="transmembrane region" description="Helical" evidence="2">
    <location>
        <begin position="126"/>
        <end position="145"/>
    </location>
</feature>
<keyword evidence="4" id="KW-1185">Reference proteome</keyword>
<protein>
    <recommendedName>
        <fullName evidence="5">DUF998 domain-containing protein</fullName>
    </recommendedName>
</protein>
<evidence type="ECO:0000256" key="1">
    <source>
        <dbReference type="SAM" id="MobiDB-lite"/>
    </source>
</evidence>
<feature type="transmembrane region" description="Helical" evidence="2">
    <location>
        <begin position="157"/>
        <end position="177"/>
    </location>
</feature>
<dbReference type="AlphaFoldDB" id="A0A285EFZ1"/>
<dbReference type="Proteomes" id="UP000219514">
    <property type="component" value="Unassembled WGS sequence"/>
</dbReference>
<reference evidence="3 4" key="1">
    <citation type="submission" date="2017-09" db="EMBL/GenBank/DDBJ databases">
        <authorList>
            <person name="Ehlers B."/>
            <person name="Leendertz F.H."/>
        </authorList>
    </citation>
    <scope>NUCLEOTIDE SEQUENCE [LARGE SCALE GENOMIC DNA]</scope>
    <source>
        <strain evidence="3 4">DSM 46844</strain>
    </source>
</reference>
<evidence type="ECO:0000313" key="4">
    <source>
        <dbReference type="Proteomes" id="UP000219514"/>
    </source>
</evidence>
<evidence type="ECO:0000256" key="2">
    <source>
        <dbReference type="SAM" id="Phobius"/>
    </source>
</evidence>
<accession>A0A285EFZ1</accession>
<gene>
    <name evidence="3" type="ORF">SAMN06893097_109119</name>
</gene>
<feature type="region of interest" description="Disordered" evidence="1">
    <location>
        <begin position="1"/>
        <end position="38"/>
    </location>
</feature>
<organism evidence="3 4">
    <name type="scientific">Geodermatophilus sabuli</name>
    <dbReference type="NCBI Taxonomy" id="1564158"/>
    <lineage>
        <taxon>Bacteria</taxon>
        <taxon>Bacillati</taxon>
        <taxon>Actinomycetota</taxon>
        <taxon>Actinomycetes</taxon>
        <taxon>Geodermatophilales</taxon>
        <taxon>Geodermatophilaceae</taxon>
        <taxon>Geodermatophilus</taxon>
    </lineage>
</organism>
<keyword evidence="2" id="KW-0812">Transmembrane</keyword>
<feature type="transmembrane region" description="Helical" evidence="2">
    <location>
        <begin position="49"/>
        <end position="72"/>
    </location>
</feature>